<evidence type="ECO:0000256" key="6">
    <source>
        <dbReference type="SAM" id="Phobius"/>
    </source>
</evidence>
<keyword evidence="9" id="KW-1185">Reference proteome</keyword>
<dbReference type="SUPFAM" id="SSF57362">
    <property type="entry name" value="BPTI-like"/>
    <property type="match status" value="3"/>
</dbReference>
<feature type="domain" description="BPTI/Kunitz inhibitor" evidence="7">
    <location>
        <begin position="185"/>
        <end position="235"/>
    </location>
</feature>
<dbReference type="PRINTS" id="PR00759">
    <property type="entry name" value="BASICPTASE"/>
</dbReference>
<feature type="non-terminal residue" evidence="8">
    <location>
        <position position="1"/>
    </location>
</feature>
<feature type="transmembrane region" description="Helical" evidence="6">
    <location>
        <begin position="41"/>
        <end position="59"/>
    </location>
</feature>
<evidence type="ECO:0000313" key="9">
    <source>
        <dbReference type="Proteomes" id="UP001046870"/>
    </source>
</evidence>
<evidence type="ECO:0000256" key="2">
    <source>
        <dbReference type="ARBA" id="ARBA00022525"/>
    </source>
</evidence>
<dbReference type="GO" id="GO:0005615">
    <property type="term" value="C:extracellular space"/>
    <property type="evidence" value="ECO:0007669"/>
    <property type="project" value="TreeGrafter"/>
</dbReference>
<keyword evidence="3" id="KW-0646">Protease inhibitor</keyword>
<sequence length="260" mass="29774">GKVSKSIKERVWSGEPKFQKGVFYVLNAPGRNSRRYSTMECYLLQCSLLFTVLVHVFALPPREVCLLQPDEGPCQDSISRYYYNTLTQQCEEFFYGGCMGNDNNFMTFEACQKTCWKIPKIPRLCRLGKDEGPCRSNHKRYFFNMTSMRCEQFSYGGCYGNNNRFTDPVTCKEYCEPHKTIPALCLGPLDKGSCSASIPRYFYNVATKSCEEFVYTGCGGSGNNFISRESCTEVCVKGRKALKSLQMARKIPRKPIRRWA</sequence>
<dbReference type="InterPro" id="IPR020901">
    <property type="entry name" value="Prtase_inh_Kunz-CS"/>
</dbReference>
<feature type="domain" description="BPTI/Kunitz inhibitor" evidence="7">
    <location>
        <begin position="65"/>
        <end position="115"/>
    </location>
</feature>
<dbReference type="FunFam" id="4.10.410.10:FF:000004">
    <property type="entry name" value="Tissue factor pathway inhibitor"/>
    <property type="match status" value="1"/>
</dbReference>
<dbReference type="SMART" id="SM00131">
    <property type="entry name" value="KU"/>
    <property type="match status" value="3"/>
</dbReference>
<keyword evidence="6" id="KW-0472">Membrane</keyword>
<protein>
    <recommendedName>
        <fullName evidence="7">BPTI/Kunitz inhibitor domain-containing protein</fullName>
    </recommendedName>
</protein>
<dbReference type="FunFam" id="4.10.410.10:FF:000011">
    <property type="entry name" value="Tissue factor pathway inhibitor"/>
    <property type="match status" value="1"/>
</dbReference>
<accession>A0A9D3PHP8</accession>
<reference evidence="8" key="1">
    <citation type="submission" date="2021-01" db="EMBL/GenBank/DDBJ databases">
        <authorList>
            <person name="Zahm M."/>
            <person name="Roques C."/>
            <person name="Cabau C."/>
            <person name="Klopp C."/>
            <person name="Donnadieu C."/>
            <person name="Jouanno E."/>
            <person name="Lampietro C."/>
            <person name="Louis A."/>
            <person name="Herpin A."/>
            <person name="Echchiki A."/>
            <person name="Berthelot C."/>
            <person name="Parey E."/>
            <person name="Roest-Crollius H."/>
            <person name="Braasch I."/>
            <person name="Postlethwait J."/>
            <person name="Bobe J."/>
            <person name="Montfort J."/>
            <person name="Bouchez O."/>
            <person name="Begum T."/>
            <person name="Mejri S."/>
            <person name="Adams A."/>
            <person name="Chen W.-J."/>
            <person name="Guiguen Y."/>
        </authorList>
    </citation>
    <scope>NUCLEOTIDE SEQUENCE</scope>
    <source>
        <strain evidence="8">YG-15Mar2019-1</strain>
        <tissue evidence="8">Brain</tissue>
    </source>
</reference>
<proteinExistence type="predicted"/>
<dbReference type="PROSITE" id="PS00280">
    <property type="entry name" value="BPTI_KUNITZ_1"/>
    <property type="match status" value="2"/>
</dbReference>
<comment type="caution">
    <text evidence="8">The sequence shown here is derived from an EMBL/GenBank/DDBJ whole genome shotgun (WGS) entry which is preliminary data.</text>
</comment>
<evidence type="ECO:0000256" key="5">
    <source>
        <dbReference type="ARBA" id="ARBA00023157"/>
    </source>
</evidence>
<evidence type="ECO:0000313" key="8">
    <source>
        <dbReference type="EMBL" id="KAG7458188.1"/>
    </source>
</evidence>
<evidence type="ECO:0000256" key="4">
    <source>
        <dbReference type="ARBA" id="ARBA00022900"/>
    </source>
</evidence>
<dbReference type="AlphaFoldDB" id="A0A9D3PHP8"/>
<dbReference type="InterPro" id="IPR050098">
    <property type="entry name" value="TFPI/VKTCI-like"/>
</dbReference>
<gene>
    <name evidence="8" type="ORF">MATL_G00235500</name>
</gene>
<dbReference type="PANTHER" id="PTHR10083">
    <property type="entry name" value="KUNITZ-TYPE PROTEASE INHIBITOR-RELATED"/>
    <property type="match status" value="1"/>
</dbReference>
<keyword evidence="6" id="KW-1133">Transmembrane helix</keyword>
<name>A0A9D3PHP8_MEGAT</name>
<dbReference type="EMBL" id="JAFDVH010000021">
    <property type="protein sequence ID" value="KAG7458188.1"/>
    <property type="molecule type" value="Genomic_DNA"/>
</dbReference>
<keyword evidence="2" id="KW-0964">Secreted</keyword>
<comment type="subcellular location">
    <subcellularLocation>
        <location evidence="1">Secreted</location>
    </subcellularLocation>
</comment>
<dbReference type="Gene3D" id="4.10.410.10">
    <property type="entry name" value="Pancreatic trypsin inhibitor Kunitz domain"/>
    <property type="match status" value="3"/>
</dbReference>
<dbReference type="Pfam" id="PF00014">
    <property type="entry name" value="Kunitz_BPTI"/>
    <property type="match status" value="3"/>
</dbReference>
<organism evidence="8 9">
    <name type="scientific">Megalops atlanticus</name>
    <name type="common">Tarpon</name>
    <name type="synonym">Clupea gigantea</name>
    <dbReference type="NCBI Taxonomy" id="7932"/>
    <lineage>
        <taxon>Eukaryota</taxon>
        <taxon>Metazoa</taxon>
        <taxon>Chordata</taxon>
        <taxon>Craniata</taxon>
        <taxon>Vertebrata</taxon>
        <taxon>Euteleostomi</taxon>
        <taxon>Actinopterygii</taxon>
        <taxon>Neopterygii</taxon>
        <taxon>Teleostei</taxon>
        <taxon>Elopiformes</taxon>
        <taxon>Megalopidae</taxon>
        <taxon>Megalops</taxon>
    </lineage>
</organism>
<dbReference type="OrthoDB" id="5950222at2759"/>
<dbReference type="Proteomes" id="UP001046870">
    <property type="component" value="Chromosome 21"/>
</dbReference>
<dbReference type="PROSITE" id="PS50279">
    <property type="entry name" value="BPTI_KUNITZ_2"/>
    <property type="match status" value="3"/>
</dbReference>
<keyword evidence="4" id="KW-0722">Serine protease inhibitor</keyword>
<dbReference type="InterPro" id="IPR036880">
    <property type="entry name" value="Kunitz_BPTI_sf"/>
</dbReference>
<keyword evidence="6" id="KW-0812">Transmembrane</keyword>
<dbReference type="PANTHER" id="PTHR10083:SF374">
    <property type="entry name" value="BPTI_KUNITZ INHIBITOR DOMAIN-CONTAINING PROTEIN"/>
    <property type="match status" value="1"/>
</dbReference>
<dbReference type="CDD" id="cd22616">
    <property type="entry name" value="Kunitz_TFPI2_1-like"/>
    <property type="match status" value="1"/>
</dbReference>
<feature type="domain" description="BPTI/Kunitz inhibitor" evidence="7">
    <location>
        <begin position="125"/>
        <end position="175"/>
    </location>
</feature>
<evidence type="ECO:0000256" key="1">
    <source>
        <dbReference type="ARBA" id="ARBA00004613"/>
    </source>
</evidence>
<evidence type="ECO:0000259" key="7">
    <source>
        <dbReference type="PROSITE" id="PS50279"/>
    </source>
</evidence>
<dbReference type="GO" id="GO:0004867">
    <property type="term" value="F:serine-type endopeptidase inhibitor activity"/>
    <property type="evidence" value="ECO:0007669"/>
    <property type="project" value="UniProtKB-KW"/>
</dbReference>
<dbReference type="InterPro" id="IPR002223">
    <property type="entry name" value="Kunitz_BPTI"/>
</dbReference>
<evidence type="ECO:0000256" key="3">
    <source>
        <dbReference type="ARBA" id="ARBA00022690"/>
    </source>
</evidence>
<keyword evidence="5" id="KW-1015">Disulfide bond</keyword>